<comment type="similarity">
    <text evidence="2">Belongs to the RLP family.</text>
</comment>
<keyword evidence="5" id="KW-0812">Transmembrane</keyword>
<keyword evidence="12" id="KW-1185">Reference proteome</keyword>
<organism evidence="11">
    <name type="scientific">Solanum lycopersicum</name>
    <name type="common">Tomato</name>
    <name type="synonym">Lycopersicon esculentum</name>
    <dbReference type="NCBI Taxonomy" id="4081"/>
    <lineage>
        <taxon>Eukaryota</taxon>
        <taxon>Viridiplantae</taxon>
        <taxon>Streptophyta</taxon>
        <taxon>Embryophyta</taxon>
        <taxon>Tracheophyta</taxon>
        <taxon>Spermatophyta</taxon>
        <taxon>Magnoliopsida</taxon>
        <taxon>eudicotyledons</taxon>
        <taxon>Gunneridae</taxon>
        <taxon>Pentapetalae</taxon>
        <taxon>asterids</taxon>
        <taxon>lamiids</taxon>
        <taxon>Solanales</taxon>
        <taxon>Solanaceae</taxon>
        <taxon>Solanoideae</taxon>
        <taxon>Solaneae</taxon>
        <taxon>Solanum</taxon>
        <taxon>Solanum subgen. Lycopersicon</taxon>
    </lineage>
</organism>
<evidence type="ECO:0000256" key="5">
    <source>
        <dbReference type="ARBA" id="ARBA00022692"/>
    </source>
</evidence>
<keyword evidence="4" id="KW-0433">Leucine-rich repeat</keyword>
<keyword evidence="6" id="KW-0677">Repeat</keyword>
<reference evidence="11" key="1">
    <citation type="journal article" date="2012" name="Nature">
        <title>The tomato genome sequence provides insights into fleshy fruit evolution.</title>
        <authorList>
            <consortium name="Tomato Genome Consortium"/>
        </authorList>
    </citation>
    <scope>NUCLEOTIDE SEQUENCE [LARGE SCALE GENOMIC DNA]</scope>
    <source>
        <strain evidence="11">cv. Heinz 1706</strain>
    </source>
</reference>
<keyword evidence="3" id="KW-1003">Cell membrane</keyword>
<evidence type="ECO:0000256" key="10">
    <source>
        <dbReference type="ARBA" id="ARBA00023180"/>
    </source>
</evidence>
<dbReference type="Gene3D" id="3.80.10.10">
    <property type="entry name" value="Ribonuclease Inhibitor"/>
    <property type="match status" value="1"/>
</dbReference>
<dbReference type="AlphaFoldDB" id="A0A3Q7FJV8"/>
<evidence type="ECO:0000256" key="7">
    <source>
        <dbReference type="ARBA" id="ARBA00022989"/>
    </source>
</evidence>
<protein>
    <recommendedName>
        <fullName evidence="13">Leucine-rich repeat-containing N-terminal plant-type domain-containing protein</fullName>
    </recommendedName>
</protein>
<proteinExistence type="inferred from homology"/>
<keyword evidence="7" id="KW-1133">Transmembrane helix</keyword>
<dbReference type="InterPro" id="IPR032675">
    <property type="entry name" value="LRR_dom_sf"/>
</dbReference>
<evidence type="ECO:0000256" key="8">
    <source>
        <dbReference type="ARBA" id="ARBA00023136"/>
    </source>
</evidence>
<name>A0A3Q7FJV8_SOLLC</name>
<dbReference type="SUPFAM" id="SSF52058">
    <property type="entry name" value="L domain-like"/>
    <property type="match status" value="1"/>
</dbReference>
<comment type="subcellular location">
    <subcellularLocation>
        <location evidence="1">Cell membrane</location>
        <topology evidence="1">Single-pass type I membrane protein</topology>
    </subcellularLocation>
</comment>
<evidence type="ECO:0000256" key="3">
    <source>
        <dbReference type="ARBA" id="ARBA00022475"/>
    </source>
</evidence>
<evidence type="ECO:0000256" key="9">
    <source>
        <dbReference type="ARBA" id="ARBA00023170"/>
    </source>
</evidence>
<reference evidence="11" key="2">
    <citation type="submission" date="2019-01" db="UniProtKB">
        <authorList>
            <consortium name="EnsemblPlants"/>
        </authorList>
    </citation>
    <scope>IDENTIFICATION</scope>
    <source>
        <strain evidence="11">cv. Heinz 1706</strain>
    </source>
</reference>
<evidence type="ECO:0008006" key="13">
    <source>
        <dbReference type="Google" id="ProtNLM"/>
    </source>
</evidence>
<evidence type="ECO:0000256" key="2">
    <source>
        <dbReference type="ARBA" id="ARBA00009592"/>
    </source>
</evidence>
<evidence type="ECO:0000256" key="4">
    <source>
        <dbReference type="ARBA" id="ARBA00022614"/>
    </source>
</evidence>
<dbReference type="PANTHER" id="PTHR27004:SF428">
    <property type="entry name" value="OS01G0160600 PROTEIN"/>
    <property type="match status" value="1"/>
</dbReference>
<dbReference type="EnsemblPlants" id="Solyc03g045080.2.1">
    <property type="protein sequence ID" value="Solyc03g045080.2.1"/>
    <property type="gene ID" value="Solyc03g045080.2"/>
</dbReference>
<evidence type="ECO:0000313" key="12">
    <source>
        <dbReference type="Proteomes" id="UP000004994"/>
    </source>
</evidence>
<dbReference type="InParanoid" id="A0A3Q7FJV8"/>
<keyword evidence="10" id="KW-0325">Glycoprotein</keyword>
<dbReference type="InterPro" id="IPR001611">
    <property type="entry name" value="Leu-rich_rpt"/>
</dbReference>
<dbReference type="GO" id="GO:0005886">
    <property type="term" value="C:plasma membrane"/>
    <property type="evidence" value="ECO:0007669"/>
    <property type="project" value="UniProtKB-SubCell"/>
</dbReference>
<accession>A0A3Q7FJV8</accession>
<dbReference type="Pfam" id="PF00560">
    <property type="entry name" value="LRR_1"/>
    <property type="match status" value="1"/>
</dbReference>
<dbReference type="Gramene" id="Solyc03g045080.2.1">
    <property type="protein sequence ID" value="Solyc03g045080.2.1"/>
    <property type="gene ID" value="Solyc03g045080.2"/>
</dbReference>
<evidence type="ECO:0000256" key="1">
    <source>
        <dbReference type="ARBA" id="ARBA00004251"/>
    </source>
</evidence>
<keyword evidence="9" id="KW-0675">Receptor</keyword>
<keyword evidence="8" id="KW-0472">Membrane</keyword>
<dbReference type="Proteomes" id="UP000004994">
    <property type="component" value="Chromosome 3"/>
</dbReference>
<dbReference type="PANTHER" id="PTHR27004">
    <property type="entry name" value="RECEPTOR-LIKE PROTEIN 12 ISOFORM X1"/>
    <property type="match status" value="1"/>
</dbReference>
<evidence type="ECO:0000313" key="11">
    <source>
        <dbReference type="EnsemblPlants" id="Solyc03g045080.2.1"/>
    </source>
</evidence>
<sequence length="175" mass="19676">MPFLKPRQYFINHKQHYDPFVNNLKGAIPLCLGNTSDQLEVLDLQHISLSGNLHTTFSFGSRLKSLDLSLYTTMDLSSNKFEGHIPSMMGDLIALHVLKLSHILNLSYNHLEGCIPKGNQFDTFEKKILHEGNDRLGGFPVSGGCGSNWTFETNNTTFVLDEASDLTFLSELSWK</sequence>
<evidence type="ECO:0000256" key="6">
    <source>
        <dbReference type="ARBA" id="ARBA00022737"/>
    </source>
</evidence>